<dbReference type="AlphaFoldDB" id="A0A0C1USA0"/>
<protein>
    <recommendedName>
        <fullName evidence="7 8">Glutamate racemase</fullName>
        <ecNumber evidence="2 8">5.1.1.3</ecNumber>
    </recommendedName>
</protein>
<evidence type="ECO:0000256" key="6">
    <source>
        <dbReference type="ARBA" id="ARBA00023316"/>
    </source>
</evidence>
<feature type="active site" description="Proton donor/acceptor" evidence="8">
    <location>
        <position position="84"/>
    </location>
</feature>
<comment type="function">
    <text evidence="8">Provides the (R)-glutamate required for cell wall biosynthesis.</text>
</comment>
<reference evidence="9" key="3">
    <citation type="submission" date="2020-02" db="EMBL/GenBank/DDBJ databases">
        <authorList>
            <person name="Sarangi A.N."/>
            <person name="Ghosh S."/>
            <person name="Mukherjee M."/>
            <person name="Tripathy S."/>
        </authorList>
    </citation>
    <scope>NUCLEOTIDE SEQUENCE</scope>
    <source>
        <strain evidence="9">BDU141951</strain>
    </source>
</reference>
<dbReference type="EMBL" id="JTHE02000003">
    <property type="protein sequence ID" value="NEV69006.1"/>
    <property type="molecule type" value="Genomic_DNA"/>
</dbReference>
<proteinExistence type="inferred from homology"/>
<keyword evidence="6 8" id="KW-0961">Cell wall biogenesis/degradation</keyword>
<dbReference type="HAMAP" id="MF_00258">
    <property type="entry name" value="Glu_racemase"/>
    <property type="match status" value="1"/>
</dbReference>
<keyword evidence="5 8" id="KW-0413">Isomerase</keyword>
<keyword evidence="3 8" id="KW-0133">Cell shape</keyword>
<dbReference type="Gene3D" id="3.40.50.1860">
    <property type="match status" value="2"/>
</dbReference>
<organism evidence="9">
    <name type="scientific">Lyngbya confervoides BDU141951</name>
    <dbReference type="NCBI Taxonomy" id="1574623"/>
    <lineage>
        <taxon>Bacteria</taxon>
        <taxon>Bacillati</taxon>
        <taxon>Cyanobacteriota</taxon>
        <taxon>Cyanophyceae</taxon>
        <taxon>Oscillatoriophycideae</taxon>
        <taxon>Oscillatoriales</taxon>
        <taxon>Microcoleaceae</taxon>
        <taxon>Lyngbya</taxon>
    </lineage>
</organism>
<dbReference type="InterPro" id="IPR004391">
    <property type="entry name" value="Glu_race"/>
</dbReference>
<dbReference type="GO" id="GO:0008881">
    <property type="term" value="F:glutamate racemase activity"/>
    <property type="evidence" value="ECO:0007669"/>
    <property type="project" value="UniProtKB-UniRule"/>
</dbReference>
<dbReference type="GO" id="GO:0009252">
    <property type="term" value="P:peptidoglycan biosynthetic process"/>
    <property type="evidence" value="ECO:0007669"/>
    <property type="project" value="UniProtKB-UniRule"/>
</dbReference>
<dbReference type="Pfam" id="PF01177">
    <property type="entry name" value="Asp_Glu_race"/>
    <property type="match status" value="1"/>
</dbReference>
<feature type="binding site" evidence="8">
    <location>
        <begin position="194"/>
        <end position="195"/>
    </location>
    <ligand>
        <name>substrate</name>
    </ligand>
</feature>
<dbReference type="PANTHER" id="PTHR21198">
    <property type="entry name" value="GLUTAMATE RACEMASE"/>
    <property type="match status" value="1"/>
</dbReference>
<feature type="binding site" evidence="8">
    <location>
        <begin position="53"/>
        <end position="54"/>
    </location>
    <ligand>
        <name>substrate</name>
    </ligand>
</feature>
<evidence type="ECO:0000256" key="3">
    <source>
        <dbReference type="ARBA" id="ARBA00022960"/>
    </source>
</evidence>
<sequence>MAYQRDFASAPVSTAPIGIFDSGVGGLTVLREINRQLPYESILYVGDTARLPYGDRTPDEILQFVREIMTWMMAQGTKMVMMACNTSSALVLEQVQAEFPVPILGLIHPGARAAAKAGDRIGVIATAATVASNAYRNAILEVDSAKQVWQMGCPKFVPLIEQDRLQDPATIEVAKAYLQPLLAANIDTLIYGCTHYPHLAPVFKAFLPETIQRIDPAQSMVKAAAKELELLDLKSTVPGRPTQFFVSGCPDQFAHLAARLIGQSPRVEQVNFELTVQSAHQRWFV</sequence>
<dbReference type="PROSITE" id="PS00924">
    <property type="entry name" value="ASP_GLU_RACEMASE_2"/>
    <property type="match status" value="1"/>
</dbReference>
<dbReference type="NCBIfam" id="TIGR00067">
    <property type="entry name" value="glut_race"/>
    <property type="match status" value="1"/>
</dbReference>
<dbReference type="SUPFAM" id="SSF53681">
    <property type="entry name" value="Aspartate/glutamate racemase"/>
    <property type="match status" value="2"/>
</dbReference>
<dbReference type="FunFam" id="3.40.50.1860:FF:000002">
    <property type="entry name" value="Glutamate racemase"/>
    <property type="match status" value="1"/>
</dbReference>
<feature type="binding site" evidence="8">
    <location>
        <begin position="85"/>
        <end position="86"/>
    </location>
    <ligand>
        <name>substrate</name>
    </ligand>
</feature>
<evidence type="ECO:0000256" key="2">
    <source>
        <dbReference type="ARBA" id="ARBA00013090"/>
    </source>
</evidence>
<dbReference type="PANTHER" id="PTHR21198:SF2">
    <property type="entry name" value="GLUTAMATE RACEMASE"/>
    <property type="match status" value="1"/>
</dbReference>
<keyword evidence="4 8" id="KW-0573">Peptidoglycan synthesis</keyword>
<dbReference type="InterPro" id="IPR033134">
    <property type="entry name" value="Asp/Glu_racemase_AS_2"/>
</dbReference>
<gene>
    <name evidence="8" type="primary">murI</name>
    <name evidence="9" type="ORF">QQ91_018055</name>
</gene>
<feature type="active site" description="Proton donor/acceptor" evidence="8">
    <location>
        <position position="193"/>
    </location>
</feature>
<evidence type="ECO:0000256" key="8">
    <source>
        <dbReference type="HAMAP-Rule" id="MF_00258"/>
    </source>
</evidence>
<evidence type="ECO:0000256" key="4">
    <source>
        <dbReference type="ARBA" id="ARBA00022984"/>
    </source>
</evidence>
<comment type="caution">
    <text evidence="9">The sequence shown here is derived from an EMBL/GenBank/DDBJ whole genome shotgun (WGS) entry which is preliminary data.</text>
</comment>
<evidence type="ECO:0000313" key="9">
    <source>
        <dbReference type="EMBL" id="NEV69006.1"/>
    </source>
</evidence>
<comment type="catalytic activity">
    <reaction evidence="1 8">
        <text>L-glutamate = D-glutamate</text>
        <dbReference type="Rhea" id="RHEA:12813"/>
        <dbReference type="ChEBI" id="CHEBI:29985"/>
        <dbReference type="ChEBI" id="CHEBI:29986"/>
        <dbReference type="EC" id="5.1.1.3"/>
    </reaction>
</comment>
<dbReference type="GO" id="GO:0008360">
    <property type="term" value="P:regulation of cell shape"/>
    <property type="evidence" value="ECO:0007669"/>
    <property type="project" value="UniProtKB-KW"/>
</dbReference>
<name>A0A0C1USA0_9CYAN</name>
<feature type="binding site" evidence="8">
    <location>
        <begin position="21"/>
        <end position="22"/>
    </location>
    <ligand>
        <name>substrate</name>
    </ligand>
</feature>
<dbReference type="GO" id="GO:0071555">
    <property type="term" value="P:cell wall organization"/>
    <property type="evidence" value="ECO:0007669"/>
    <property type="project" value="UniProtKB-KW"/>
</dbReference>
<evidence type="ECO:0000256" key="1">
    <source>
        <dbReference type="ARBA" id="ARBA00001602"/>
    </source>
</evidence>
<dbReference type="InterPro" id="IPR015942">
    <property type="entry name" value="Asp/Glu/hydantoin_racemase"/>
</dbReference>
<dbReference type="InterPro" id="IPR001920">
    <property type="entry name" value="Asp/Glu_race"/>
</dbReference>
<dbReference type="UniPathway" id="UPA00219"/>
<evidence type="ECO:0000256" key="5">
    <source>
        <dbReference type="ARBA" id="ARBA00023235"/>
    </source>
</evidence>
<reference evidence="9" key="1">
    <citation type="submission" date="2014-11" db="EMBL/GenBank/DDBJ databases">
        <authorList>
            <person name="Malar M.C."/>
            <person name="Sen D."/>
            <person name="Tripathy S."/>
        </authorList>
    </citation>
    <scope>NUCLEOTIDE SEQUENCE</scope>
    <source>
        <strain evidence="9">BDU141951</strain>
    </source>
</reference>
<comment type="pathway">
    <text evidence="8">Cell wall biogenesis; peptidoglycan biosynthesis.</text>
</comment>
<accession>A0A0C1USA0</accession>
<dbReference type="EC" id="5.1.1.3" evidence="2 8"/>
<reference evidence="9" key="2">
    <citation type="journal article" date="2015" name="Genome Announc.">
        <title>Draft Genome Sequence of Filamentous Marine Cyanobacterium Lyngbya confervoides Strain BDU141951.</title>
        <authorList>
            <person name="Chandrababunaidu M.M."/>
            <person name="Sen D."/>
            <person name="Tripathy S."/>
        </authorList>
    </citation>
    <scope>NUCLEOTIDE SEQUENCE</scope>
    <source>
        <strain evidence="9">BDU141951</strain>
    </source>
</reference>
<comment type="similarity">
    <text evidence="8">Belongs to the aspartate/glutamate racemases family.</text>
</comment>
<evidence type="ECO:0000256" key="7">
    <source>
        <dbReference type="ARBA" id="ARBA00070053"/>
    </source>
</evidence>